<dbReference type="PANTHER" id="PTHR11831">
    <property type="entry name" value="30S 40S RIBOSOMAL PROTEIN"/>
    <property type="match status" value="1"/>
</dbReference>
<dbReference type="PROSITE" id="PS50889">
    <property type="entry name" value="S4"/>
    <property type="match status" value="1"/>
</dbReference>
<dbReference type="GO" id="GO:0015935">
    <property type="term" value="C:small ribosomal subunit"/>
    <property type="evidence" value="ECO:0007669"/>
    <property type="project" value="InterPro"/>
</dbReference>
<keyword evidence="2 7" id="KW-0699">rRNA-binding</keyword>
<protein>
    <recommendedName>
        <fullName evidence="6 7">Small ribosomal subunit protein uS4</fullName>
    </recommendedName>
</protein>
<evidence type="ECO:0000313" key="11">
    <source>
        <dbReference type="EMBL" id="PIR13009.1"/>
    </source>
</evidence>
<accession>A0A2M6K8I2</accession>
<dbReference type="CDD" id="cd00165">
    <property type="entry name" value="S4"/>
    <property type="match status" value="1"/>
</dbReference>
<dbReference type="NCBIfam" id="NF003717">
    <property type="entry name" value="PRK05327.1"/>
    <property type="match status" value="1"/>
</dbReference>
<dbReference type="NCBIfam" id="TIGR01017">
    <property type="entry name" value="rpsD_bact"/>
    <property type="match status" value="1"/>
</dbReference>
<keyword evidence="3 7" id="KW-0694">RNA-binding</keyword>
<gene>
    <name evidence="7" type="primary">rpsD</name>
    <name evidence="11" type="ORF">COV49_03535</name>
</gene>
<dbReference type="Pfam" id="PF01479">
    <property type="entry name" value="S4"/>
    <property type="match status" value="1"/>
</dbReference>
<dbReference type="GO" id="GO:0019843">
    <property type="term" value="F:rRNA binding"/>
    <property type="evidence" value="ECO:0007669"/>
    <property type="project" value="UniProtKB-UniRule"/>
</dbReference>
<sequence>MGRNLDPKCKQCRRIGEKLFFKGDRCQSPKCAMVKKNYPPGLHGPKGRKRQTDYGLQLAEKQKAKKQYGISEKQFRLTFEKARKQLGNTGETLLKLLELRLDNVVYRLGFASSRSQARQLVNHGHFAVNGKRADIPSFKVKSGDIIKVKAKSRNSKNLKNLTETLKKYEAPGWLNLDAKELSGKVLHEPSMKDISVNINVQMIIEFYSR</sequence>
<dbReference type="InterPro" id="IPR018079">
    <property type="entry name" value="Ribosomal_uS4_CS"/>
</dbReference>
<dbReference type="InterPro" id="IPR005709">
    <property type="entry name" value="Ribosomal_uS4_bac-type"/>
</dbReference>
<comment type="function">
    <text evidence="7">One of the primary rRNA binding proteins, it binds directly to 16S rRNA where it nucleates assembly of the body of the 30S subunit.</text>
</comment>
<name>A0A2M6K8I2_9BACT</name>
<dbReference type="GO" id="GO:0006412">
    <property type="term" value="P:translation"/>
    <property type="evidence" value="ECO:0007669"/>
    <property type="project" value="UniProtKB-UniRule"/>
</dbReference>
<evidence type="ECO:0000256" key="8">
    <source>
        <dbReference type="RuleBase" id="RU003699"/>
    </source>
</evidence>
<dbReference type="GO" id="GO:0042274">
    <property type="term" value="P:ribosomal small subunit biogenesis"/>
    <property type="evidence" value="ECO:0007669"/>
    <property type="project" value="TreeGrafter"/>
</dbReference>
<dbReference type="Proteomes" id="UP000230869">
    <property type="component" value="Unassembled WGS sequence"/>
</dbReference>
<proteinExistence type="inferred from homology"/>
<evidence type="ECO:0000259" key="9">
    <source>
        <dbReference type="SMART" id="SM00363"/>
    </source>
</evidence>
<evidence type="ECO:0000256" key="6">
    <source>
        <dbReference type="ARBA" id="ARBA00035254"/>
    </source>
</evidence>
<evidence type="ECO:0000313" key="12">
    <source>
        <dbReference type="Proteomes" id="UP000230869"/>
    </source>
</evidence>
<dbReference type="InterPro" id="IPR036986">
    <property type="entry name" value="S4_RNA-bd_sf"/>
</dbReference>
<feature type="domain" description="RNA-binding S4" evidence="9">
    <location>
        <begin position="99"/>
        <end position="159"/>
    </location>
</feature>
<dbReference type="SMART" id="SM01390">
    <property type="entry name" value="Ribosomal_S4"/>
    <property type="match status" value="1"/>
</dbReference>
<dbReference type="PANTHER" id="PTHR11831:SF4">
    <property type="entry name" value="SMALL RIBOSOMAL SUBUNIT PROTEIN US4M"/>
    <property type="match status" value="1"/>
</dbReference>
<keyword evidence="4 7" id="KW-0689">Ribosomal protein</keyword>
<organism evidence="11 12">
    <name type="scientific">Candidatus Falkowbacteria bacterium CG11_big_fil_rev_8_21_14_0_20_39_10</name>
    <dbReference type="NCBI Taxonomy" id="1974570"/>
    <lineage>
        <taxon>Bacteria</taxon>
        <taxon>Candidatus Falkowiibacteriota</taxon>
    </lineage>
</organism>
<dbReference type="FunFam" id="3.10.290.10:FF:000001">
    <property type="entry name" value="30S ribosomal protein S4"/>
    <property type="match status" value="1"/>
</dbReference>
<dbReference type="Gene3D" id="1.10.1050.10">
    <property type="entry name" value="Ribosomal Protein S4 Delta 41, Chain A, domain 1"/>
    <property type="match status" value="1"/>
</dbReference>
<dbReference type="InterPro" id="IPR002942">
    <property type="entry name" value="S4_RNA-bd"/>
</dbReference>
<dbReference type="InterPro" id="IPR022801">
    <property type="entry name" value="Ribosomal_uS4"/>
</dbReference>
<dbReference type="InterPro" id="IPR001912">
    <property type="entry name" value="Ribosomal_uS4_N"/>
</dbReference>
<dbReference type="HAMAP" id="MF_01306_B">
    <property type="entry name" value="Ribosomal_uS4_B"/>
    <property type="match status" value="1"/>
</dbReference>
<evidence type="ECO:0000256" key="4">
    <source>
        <dbReference type="ARBA" id="ARBA00022980"/>
    </source>
</evidence>
<feature type="domain" description="Small ribosomal subunit protein uS4 N-terminal" evidence="10">
    <location>
        <begin position="3"/>
        <end position="98"/>
    </location>
</feature>
<dbReference type="PROSITE" id="PS00632">
    <property type="entry name" value="RIBOSOMAL_S4"/>
    <property type="match status" value="1"/>
</dbReference>
<evidence type="ECO:0000259" key="10">
    <source>
        <dbReference type="SMART" id="SM01390"/>
    </source>
</evidence>
<dbReference type="SMART" id="SM00363">
    <property type="entry name" value="S4"/>
    <property type="match status" value="1"/>
</dbReference>
<dbReference type="GO" id="GO:0003735">
    <property type="term" value="F:structural constituent of ribosome"/>
    <property type="evidence" value="ECO:0007669"/>
    <property type="project" value="InterPro"/>
</dbReference>
<evidence type="ECO:0000256" key="7">
    <source>
        <dbReference type="HAMAP-Rule" id="MF_01306"/>
    </source>
</evidence>
<dbReference type="SUPFAM" id="SSF55174">
    <property type="entry name" value="Alpha-L RNA-binding motif"/>
    <property type="match status" value="1"/>
</dbReference>
<dbReference type="AlphaFoldDB" id="A0A2M6K8I2"/>
<comment type="function">
    <text evidence="7">With S5 and S12 plays an important role in translational accuracy.</text>
</comment>
<keyword evidence="5 7" id="KW-0687">Ribonucleoprotein</keyword>
<dbReference type="EMBL" id="PCWW01000062">
    <property type="protein sequence ID" value="PIR13009.1"/>
    <property type="molecule type" value="Genomic_DNA"/>
</dbReference>
<evidence type="ECO:0000256" key="5">
    <source>
        <dbReference type="ARBA" id="ARBA00023274"/>
    </source>
</evidence>
<comment type="caution">
    <text evidence="11">The sequence shown here is derived from an EMBL/GenBank/DDBJ whole genome shotgun (WGS) entry which is preliminary data.</text>
</comment>
<comment type="similarity">
    <text evidence="1 7 8">Belongs to the universal ribosomal protein uS4 family.</text>
</comment>
<reference evidence="11 12" key="1">
    <citation type="submission" date="2017-09" db="EMBL/GenBank/DDBJ databases">
        <title>Depth-based differentiation of microbial function through sediment-hosted aquifers and enrichment of novel symbionts in the deep terrestrial subsurface.</title>
        <authorList>
            <person name="Probst A.J."/>
            <person name="Ladd B."/>
            <person name="Jarett J.K."/>
            <person name="Geller-Mcgrath D.E."/>
            <person name="Sieber C.M."/>
            <person name="Emerson J.B."/>
            <person name="Anantharaman K."/>
            <person name="Thomas B.C."/>
            <person name="Malmstrom R."/>
            <person name="Stieglmeier M."/>
            <person name="Klingl A."/>
            <person name="Woyke T."/>
            <person name="Ryan C.M."/>
            <person name="Banfield J.F."/>
        </authorList>
    </citation>
    <scope>NUCLEOTIDE SEQUENCE [LARGE SCALE GENOMIC DNA]</scope>
    <source>
        <strain evidence="11">CG11_big_fil_rev_8_21_14_0_20_39_10</strain>
    </source>
</reference>
<dbReference type="Gene3D" id="3.10.290.10">
    <property type="entry name" value="RNA-binding S4 domain"/>
    <property type="match status" value="1"/>
</dbReference>
<dbReference type="Pfam" id="PF00163">
    <property type="entry name" value="Ribosomal_S4"/>
    <property type="match status" value="1"/>
</dbReference>
<evidence type="ECO:0000256" key="3">
    <source>
        <dbReference type="ARBA" id="ARBA00022884"/>
    </source>
</evidence>
<comment type="subunit">
    <text evidence="7">Part of the 30S ribosomal subunit. Contacts protein S5. The interaction surface between S4 and S5 is involved in control of translational fidelity.</text>
</comment>
<evidence type="ECO:0000256" key="2">
    <source>
        <dbReference type="ARBA" id="ARBA00022730"/>
    </source>
</evidence>
<evidence type="ECO:0000256" key="1">
    <source>
        <dbReference type="ARBA" id="ARBA00007465"/>
    </source>
</evidence>